<accession>A0A9P1FRM3</accession>
<dbReference type="OrthoDB" id="412193at2759"/>
<keyword evidence="4" id="KW-1185">Reference proteome</keyword>
<evidence type="ECO:0000313" key="3">
    <source>
        <dbReference type="EMBL" id="CAL4771572.1"/>
    </source>
</evidence>
<reference evidence="2" key="1">
    <citation type="submission" date="2022-10" db="EMBL/GenBank/DDBJ databases">
        <authorList>
            <person name="Chen Y."/>
            <person name="Dougan E. K."/>
            <person name="Chan C."/>
            <person name="Rhodes N."/>
            <person name="Thang M."/>
        </authorList>
    </citation>
    <scope>NUCLEOTIDE SEQUENCE</scope>
</reference>
<feature type="non-terminal residue" evidence="2">
    <location>
        <position position="1"/>
    </location>
</feature>
<evidence type="ECO:0000256" key="1">
    <source>
        <dbReference type="SAM" id="SignalP"/>
    </source>
</evidence>
<organism evidence="2">
    <name type="scientific">Cladocopium goreaui</name>
    <dbReference type="NCBI Taxonomy" id="2562237"/>
    <lineage>
        <taxon>Eukaryota</taxon>
        <taxon>Sar</taxon>
        <taxon>Alveolata</taxon>
        <taxon>Dinophyceae</taxon>
        <taxon>Suessiales</taxon>
        <taxon>Symbiodiniaceae</taxon>
        <taxon>Cladocopium</taxon>
    </lineage>
</organism>
<gene>
    <name evidence="2" type="ORF">C1SCF055_LOCUS11806</name>
</gene>
<comment type="caution">
    <text evidence="2">The sequence shown here is derived from an EMBL/GenBank/DDBJ whole genome shotgun (WGS) entry which is preliminary data.</text>
</comment>
<dbReference type="EMBL" id="CAMXCT010000875">
    <property type="protein sequence ID" value="CAI3984260.1"/>
    <property type="molecule type" value="Genomic_DNA"/>
</dbReference>
<dbReference type="Proteomes" id="UP001152797">
    <property type="component" value="Unassembled WGS sequence"/>
</dbReference>
<dbReference type="EMBL" id="CAMXCT030000875">
    <property type="protein sequence ID" value="CAL4771572.1"/>
    <property type="molecule type" value="Genomic_DNA"/>
</dbReference>
<dbReference type="EMBL" id="CAMXCT020000875">
    <property type="protein sequence ID" value="CAL1137635.1"/>
    <property type="molecule type" value="Genomic_DNA"/>
</dbReference>
<proteinExistence type="predicted"/>
<evidence type="ECO:0000313" key="2">
    <source>
        <dbReference type="EMBL" id="CAI3984260.1"/>
    </source>
</evidence>
<reference evidence="3 4" key="2">
    <citation type="submission" date="2024-05" db="EMBL/GenBank/DDBJ databases">
        <authorList>
            <person name="Chen Y."/>
            <person name="Shah S."/>
            <person name="Dougan E. K."/>
            <person name="Thang M."/>
            <person name="Chan C."/>
        </authorList>
    </citation>
    <scope>NUCLEOTIDE SEQUENCE [LARGE SCALE GENOMIC DNA]</scope>
</reference>
<dbReference type="AlphaFoldDB" id="A0A9P1FRM3"/>
<name>A0A9P1FRM3_9DINO</name>
<feature type="chain" id="PRO_5043272161" evidence="1">
    <location>
        <begin position="24"/>
        <end position="153"/>
    </location>
</feature>
<feature type="signal peptide" evidence="1">
    <location>
        <begin position="1"/>
        <end position="23"/>
    </location>
</feature>
<keyword evidence="1" id="KW-0732">Signal</keyword>
<sequence>MSHLLRLGLWGVCFLAVSVPGDAALNTTGKICQWGCWDEEDEACHAGLNDMQCAEIYGHVEWIQACDCVDEATGLRDNVTVASPRVGSANLYFSVPAFVVLFRASAFAGSDGRILRAAANLGSVQTVDARKARQGGFSEVAWQRSHDAAYVPQ</sequence>
<evidence type="ECO:0000313" key="4">
    <source>
        <dbReference type="Proteomes" id="UP001152797"/>
    </source>
</evidence>
<protein>
    <submittedName>
        <fullName evidence="3">High-affinity iron permease 1 protein</fullName>
    </submittedName>
</protein>